<dbReference type="RefSeq" id="WP_418159263.1">
    <property type="nucleotide sequence ID" value="NZ_JBBLZC010000008.1"/>
</dbReference>
<dbReference type="InterPro" id="IPR010035">
    <property type="entry name" value="Thi_S"/>
</dbReference>
<gene>
    <name evidence="1" type="primary">thiS</name>
    <name evidence="1" type="ORF">U1T56_09630</name>
</gene>
<dbReference type="SUPFAM" id="SSF54285">
    <property type="entry name" value="MoaD/ThiS"/>
    <property type="match status" value="1"/>
</dbReference>
<dbReference type="Gene3D" id="3.10.20.30">
    <property type="match status" value="1"/>
</dbReference>
<sequence>MKKVRINGSEETVRAETVAELLRECGLEERARGLAVAVNRVVVHRQEWARARLAEGDRVEIIRLSVGG</sequence>
<dbReference type="InterPro" id="IPR012675">
    <property type="entry name" value="Beta-grasp_dom_sf"/>
</dbReference>
<dbReference type="Proteomes" id="UP001375743">
    <property type="component" value="Unassembled WGS sequence"/>
</dbReference>
<evidence type="ECO:0000313" key="1">
    <source>
        <dbReference type="EMBL" id="MEK0083411.1"/>
    </source>
</evidence>
<dbReference type="InterPro" id="IPR016155">
    <property type="entry name" value="Mopterin_synth/thiamin_S_b"/>
</dbReference>
<accession>A0ABU8XQT4</accession>
<dbReference type="CDD" id="cd00565">
    <property type="entry name" value="Ubl_ThiS"/>
    <property type="match status" value="1"/>
</dbReference>
<dbReference type="PANTHER" id="PTHR34472">
    <property type="entry name" value="SULFUR CARRIER PROTEIN THIS"/>
    <property type="match status" value="1"/>
</dbReference>
<dbReference type="PANTHER" id="PTHR34472:SF1">
    <property type="entry name" value="SULFUR CARRIER PROTEIN THIS"/>
    <property type="match status" value="1"/>
</dbReference>
<evidence type="ECO:0000313" key="2">
    <source>
        <dbReference type="Proteomes" id="UP001375743"/>
    </source>
</evidence>
<reference evidence="1 2" key="1">
    <citation type="submission" date="2024-01" db="EMBL/GenBank/DDBJ databases">
        <title>Multi-omics insights into the function and evolution of sodium benzoate biodegradation pathways in Benzoatithermus flavus gen. nov., sp. nov. from hot spring.</title>
        <authorList>
            <person name="Hu C.-J."/>
            <person name="Li W.-J."/>
        </authorList>
    </citation>
    <scope>NUCLEOTIDE SEQUENCE [LARGE SCALE GENOMIC DNA]</scope>
    <source>
        <strain evidence="1 2">SYSU G07066</strain>
    </source>
</reference>
<keyword evidence="2" id="KW-1185">Reference proteome</keyword>
<dbReference type="NCBIfam" id="TIGR01683">
    <property type="entry name" value="thiS"/>
    <property type="match status" value="1"/>
</dbReference>
<comment type="caution">
    <text evidence="1">The sequence shown here is derived from an EMBL/GenBank/DDBJ whole genome shotgun (WGS) entry which is preliminary data.</text>
</comment>
<dbReference type="InterPro" id="IPR003749">
    <property type="entry name" value="ThiS/MoaD-like"/>
</dbReference>
<organism evidence="1 2">
    <name type="scientific">Benzoatithermus flavus</name>
    <dbReference type="NCBI Taxonomy" id="3108223"/>
    <lineage>
        <taxon>Bacteria</taxon>
        <taxon>Pseudomonadati</taxon>
        <taxon>Pseudomonadota</taxon>
        <taxon>Alphaproteobacteria</taxon>
        <taxon>Geminicoccales</taxon>
        <taxon>Geminicoccaceae</taxon>
        <taxon>Benzoatithermus</taxon>
    </lineage>
</organism>
<proteinExistence type="predicted"/>
<protein>
    <submittedName>
        <fullName evidence="1">Sulfur carrier protein ThiS</fullName>
    </submittedName>
</protein>
<dbReference type="EMBL" id="JBBLZC010000008">
    <property type="protein sequence ID" value="MEK0083411.1"/>
    <property type="molecule type" value="Genomic_DNA"/>
</dbReference>
<dbReference type="Pfam" id="PF02597">
    <property type="entry name" value="ThiS"/>
    <property type="match status" value="1"/>
</dbReference>
<name>A0ABU8XQT4_9PROT</name>